<comment type="caution">
    <text evidence="2">The sequence shown here is derived from an EMBL/GenBank/DDBJ whole genome shotgun (WGS) entry which is preliminary data.</text>
</comment>
<accession>A0A645GRJ9</accession>
<evidence type="ECO:0000259" key="1">
    <source>
        <dbReference type="Pfam" id="PF13331"/>
    </source>
</evidence>
<dbReference type="GO" id="GO:0043822">
    <property type="term" value="F:ribonuclease M5 activity"/>
    <property type="evidence" value="ECO:0007669"/>
    <property type="project" value="UniProtKB-EC"/>
</dbReference>
<feature type="domain" description="Ribonuclease M5 C-terminal" evidence="1">
    <location>
        <begin position="16"/>
        <end position="101"/>
    </location>
</feature>
<dbReference type="AlphaFoldDB" id="A0A645GRJ9"/>
<dbReference type="InterPro" id="IPR025156">
    <property type="entry name" value="RNase_M5_C"/>
</dbReference>
<proteinExistence type="predicted"/>
<organism evidence="2">
    <name type="scientific">bioreactor metagenome</name>
    <dbReference type="NCBI Taxonomy" id="1076179"/>
    <lineage>
        <taxon>unclassified sequences</taxon>
        <taxon>metagenomes</taxon>
        <taxon>ecological metagenomes</taxon>
    </lineage>
</organism>
<gene>
    <name evidence="2" type="primary">rnmV_14</name>
    <name evidence="2" type="ORF">SDC9_176990</name>
</gene>
<dbReference type="EMBL" id="VSSQ01080283">
    <property type="protein sequence ID" value="MPN29537.1"/>
    <property type="molecule type" value="Genomic_DNA"/>
</dbReference>
<dbReference type="EC" id="3.1.26.8" evidence="2"/>
<evidence type="ECO:0000313" key="2">
    <source>
        <dbReference type="EMBL" id="MPN29537.1"/>
    </source>
</evidence>
<dbReference type="Pfam" id="PF13331">
    <property type="entry name" value="DUF4093"/>
    <property type="match status" value="1"/>
</dbReference>
<reference evidence="2" key="1">
    <citation type="submission" date="2019-08" db="EMBL/GenBank/DDBJ databases">
        <authorList>
            <person name="Kucharzyk K."/>
            <person name="Murdoch R.W."/>
            <person name="Higgins S."/>
            <person name="Loffler F."/>
        </authorList>
    </citation>
    <scope>NUCLEOTIDE SEQUENCE</scope>
</reference>
<protein>
    <submittedName>
        <fullName evidence="2">Ribonuclease M5</fullName>
        <ecNumber evidence="2">3.1.26.8</ecNumber>
    </submittedName>
</protein>
<sequence length="104" mass="11810">MFGKEKRKVSPSKEGKLGVEGVDVMLIEKALLRAGVTVSDDRERRKITASDLYEDGLCGREGSYEKRKRLLSFVNLPQRLSTKGFLSVLNSLYTFEEYKEMTKG</sequence>
<keyword evidence="2" id="KW-0378">Hydrolase</keyword>
<name>A0A645GRJ9_9ZZZZ</name>